<evidence type="ECO:0000256" key="8">
    <source>
        <dbReference type="SAM" id="Phobius"/>
    </source>
</evidence>
<evidence type="ECO:0000256" key="6">
    <source>
        <dbReference type="ARBA" id="ARBA00023065"/>
    </source>
</evidence>
<feature type="transmembrane region" description="Helical" evidence="8">
    <location>
        <begin position="12"/>
        <end position="35"/>
    </location>
</feature>
<feature type="transmembrane region" description="Helical" evidence="8">
    <location>
        <begin position="123"/>
        <end position="147"/>
    </location>
</feature>
<organism evidence="9 10">
    <name type="scientific">Desulfosarcina widdelii</name>
    <dbReference type="NCBI Taxonomy" id="947919"/>
    <lineage>
        <taxon>Bacteria</taxon>
        <taxon>Pseudomonadati</taxon>
        <taxon>Thermodesulfobacteriota</taxon>
        <taxon>Desulfobacteria</taxon>
        <taxon>Desulfobacterales</taxon>
        <taxon>Desulfosarcinaceae</taxon>
        <taxon>Desulfosarcina</taxon>
    </lineage>
</organism>
<keyword evidence="6" id="KW-0406">Ion transport</keyword>
<dbReference type="PANTHER" id="PTHR32024:SF1">
    <property type="entry name" value="KTR SYSTEM POTASSIUM UPTAKE PROTEIN B"/>
    <property type="match status" value="1"/>
</dbReference>
<evidence type="ECO:0000256" key="2">
    <source>
        <dbReference type="ARBA" id="ARBA00022448"/>
    </source>
</evidence>
<keyword evidence="2" id="KW-0813">Transport</keyword>
<evidence type="ECO:0000256" key="7">
    <source>
        <dbReference type="ARBA" id="ARBA00023136"/>
    </source>
</evidence>
<evidence type="ECO:0000313" key="10">
    <source>
        <dbReference type="Proteomes" id="UP000427769"/>
    </source>
</evidence>
<dbReference type="RefSeq" id="WP_155305053.1">
    <property type="nucleotide sequence ID" value="NZ_AP021875.1"/>
</dbReference>
<evidence type="ECO:0000313" key="9">
    <source>
        <dbReference type="EMBL" id="BBO76201.1"/>
    </source>
</evidence>
<protein>
    <submittedName>
        <fullName evidence="9">K+ transporter Trk</fullName>
    </submittedName>
</protein>
<reference evidence="9 10" key="1">
    <citation type="submission" date="2019-11" db="EMBL/GenBank/DDBJ databases">
        <title>Comparative genomics of hydrocarbon-degrading Desulfosarcina strains.</title>
        <authorList>
            <person name="Watanabe M."/>
            <person name="Kojima H."/>
            <person name="Fukui M."/>
        </authorList>
    </citation>
    <scope>NUCLEOTIDE SEQUENCE [LARGE SCALE GENOMIC DNA]</scope>
    <source>
        <strain evidence="9 10">PP31</strain>
    </source>
</reference>
<dbReference type="GO" id="GO:0008324">
    <property type="term" value="F:monoatomic cation transmembrane transporter activity"/>
    <property type="evidence" value="ECO:0007669"/>
    <property type="project" value="InterPro"/>
</dbReference>
<evidence type="ECO:0000256" key="4">
    <source>
        <dbReference type="ARBA" id="ARBA00022692"/>
    </source>
</evidence>
<dbReference type="InterPro" id="IPR003445">
    <property type="entry name" value="Cat_transpt"/>
</dbReference>
<dbReference type="OrthoDB" id="9810952at2"/>
<keyword evidence="3" id="KW-1003">Cell membrane</keyword>
<proteinExistence type="predicted"/>
<feature type="transmembrane region" description="Helical" evidence="8">
    <location>
        <begin position="190"/>
        <end position="212"/>
    </location>
</feature>
<dbReference type="GO" id="GO:0005886">
    <property type="term" value="C:plasma membrane"/>
    <property type="evidence" value="ECO:0007669"/>
    <property type="project" value="UniProtKB-SubCell"/>
</dbReference>
<keyword evidence="4 8" id="KW-0812">Transmembrane</keyword>
<dbReference type="EMBL" id="AP021875">
    <property type="protein sequence ID" value="BBO76201.1"/>
    <property type="molecule type" value="Genomic_DNA"/>
</dbReference>
<dbReference type="GO" id="GO:0030001">
    <property type="term" value="P:metal ion transport"/>
    <property type="evidence" value="ECO:0007669"/>
    <property type="project" value="UniProtKB-ARBA"/>
</dbReference>
<dbReference type="PANTHER" id="PTHR32024">
    <property type="entry name" value="TRK SYSTEM POTASSIUM UPTAKE PROTEIN TRKG-RELATED"/>
    <property type="match status" value="1"/>
</dbReference>
<keyword evidence="7 8" id="KW-0472">Membrane</keyword>
<evidence type="ECO:0000256" key="1">
    <source>
        <dbReference type="ARBA" id="ARBA00004651"/>
    </source>
</evidence>
<feature type="transmembrane region" description="Helical" evidence="8">
    <location>
        <begin position="417"/>
        <end position="438"/>
    </location>
</feature>
<name>A0A5K7Z923_9BACT</name>
<feature type="transmembrane region" description="Helical" evidence="8">
    <location>
        <begin position="233"/>
        <end position="251"/>
    </location>
</feature>
<feature type="transmembrane region" description="Helical" evidence="8">
    <location>
        <begin position="294"/>
        <end position="327"/>
    </location>
</feature>
<comment type="subcellular location">
    <subcellularLocation>
        <location evidence="1">Cell membrane</location>
        <topology evidence="1">Multi-pass membrane protein</topology>
    </subcellularLocation>
</comment>
<dbReference type="Pfam" id="PF02386">
    <property type="entry name" value="TrkH"/>
    <property type="match status" value="1"/>
</dbReference>
<dbReference type="KEGG" id="dwd:DSCW_36180"/>
<accession>A0A5K7Z923</accession>
<evidence type="ECO:0000256" key="5">
    <source>
        <dbReference type="ARBA" id="ARBA00022989"/>
    </source>
</evidence>
<sequence>MMLRTRILRAHPATLVLASFLLAIGIGTLFLKLPFSSNAGYISWMDALFTATSAVCVTGLVVVDTGTYFTYLGQIVILVLIQVGGLGVMTISVALFRWIGRNISFRHRMVMQDLFTHTPREDIFGLVKSIVLYTIGAELIGAVLLTIHWNKEFHLGRAVYTGVFHSISAFCNAGFSLFSDSMVRYSNDLWLNLTLCVLIVVGGIGFPVLYDLQSWIKFRKRQRCRLSIQTKTVLWTTLTLIFLGAFMFAVLEQLPISESQPISHRILTPLFQSITCRTAGFNTIDIASLKNATLAMMIFLMFFGASPGSCGGGVKTTTLALLAAFTISRLRQRRRVNLFKKSVPGETVVRSVSLVLISIAIICIVLFLILVGNAIDGHRLEDTQRTFIEYLFETVSAFGTVGLSMGATSQLNMWSKFWIIVMMIIGRVGVLTFSYMVVGTQATNGVEHSEENLMIG</sequence>
<feature type="transmembrane region" description="Helical" evidence="8">
    <location>
        <begin position="41"/>
        <end position="63"/>
    </location>
</feature>
<keyword evidence="10" id="KW-1185">Reference proteome</keyword>
<dbReference type="Proteomes" id="UP000427769">
    <property type="component" value="Chromosome"/>
</dbReference>
<feature type="transmembrane region" description="Helical" evidence="8">
    <location>
        <begin position="159"/>
        <end position="178"/>
    </location>
</feature>
<dbReference type="AlphaFoldDB" id="A0A5K7Z923"/>
<evidence type="ECO:0000256" key="3">
    <source>
        <dbReference type="ARBA" id="ARBA00022475"/>
    </source>
</evidence>
<feature type="transmembrane region" description="Helical" evidence="8">
    <location>
        <begin position="348"/>
        <end position="375"/>
    </location>
</feature>
<keyword evidence="5 8" id="KW-1133">Transmembrane helix</keyword>
<gene>
    <name evidence="9" type="ORF">DSCW_36180</name>
</gene>
<feature type="transmembrane region" description="Helical" evidence="8">
    <location>
        <begin position="75"/>
        <end position="99"/>
    </location>
</feature>